<evidence type="ECO:0000259" key="2">
    <source>
        <dbReference type="Pfam" id="PF00582"/>
    </source>
</evidence>
<protein>
    <recommendedName>
        <fullName evidence="2">UspA domain-containing protein</fullName>
    </recommendedName>
</protein>
<dbReference type="Proteomes" id="UP000633136">
    <property type="component" value="Unassembled WGS sequence"/>
</dbReference>
<dbReference type="CDD" id="cd00293">
    <property type="entry name" value="USP-like"/>
    <property type="match status" value="1"/>
</dbReference>
<dbReference type="InterPro" id="IPR006015">
    <property type="entry name" value="Universal_stress_UspA"/>
</dbReference>
<organism evidence="3 4">
    <name type="scientific">Nesterenkonia cremea</name>
    <dbReference type="NCBI Taxonomy" id="1882340"/>
    <lineage>
        <taxon>Bacteria</taxon>
        <taxon>Bacillati</taxon>
        <taxon>Actinomycetota</taxon>
        <taxon>Actinomycetes</taxon>
        <taxon>Micrococcales</taxon>
        <taxon>Micrococcaceae</taxon>
        <taxon>Nesterenkonia</taxon>
    </lineage>
</organism>
<comment type="similarity">
    <text evidence="1">Belongs to the universal stress protein A family.</text>
</comment>
<dbReference type="Gene3D" id="3.40.50.620">
    <property type="entry name" value="HUPs"/>
    <property type="match status" value="1"/>
</dbReference>
<dbReference type="AlphaFoldDB" id="A0A917EKH7"/>
<gene>
    <name evidence="3" type="ORF">GCM10011401_00020</name>
</gene>
<dbReference type="PRINTS" id="PR01438">
    <property type="entry name" value="UNVRSLSTRESS"/>
</dbReference>
<name>A0A917EKH7_9MICC</name>
<dbReference type="RefSeq" id="WP_188681937.1">
    <property type="nucleotide sequence ID" value="NZ_BMIS01000001.1"/>
</dbReference>
<evidence type="ECO:0000313" key="4">
    <source>
        <dbReference type="Proteomes" id="UP000633136"/>
    </source>
</evidence>
<dbReference type="SUPFAM" id="SSF52402">
    <property type="entry name" value="Adenine nucleotide alpha hydrolases-like"/>
    <property type="match status" value="1"/>
</dbReference>
<reference evidence="3" key="2">
    <citation type="submission" date="2020-09" db="EMBL/GenBank/DDBJ databases">
        <authorList>
            <person name="Sun Q."/>
            <person name="Zhou Y."/>
        </authorList>
    </citation>
    <scope>NUCLEOTIDE SEQUENCE</scope>
    <source>
        <strain evidence="3">CGMCC 1.15388</strain>
    </source>
</reference>
<keyword evidence="4" id="KW-1185">Reference proteome</keyword>
<reference evidence="3" key="1">
    <citation type="journal article" date="2014" name="Int. J. Syst. Evol. Microbiol.">
        <title>Complete genome sequence of Corynebacterium casei LMG S-19264T (=DSM 44701T), isolated from a smear-ripened cheese.</title>
        <authorList>
            <consortium name="US DOE Joint Genome Institute (JGI-PGF)"/>
            <person name="Walter F."/>
            <person name="Albersmeier A."/>
            <person name="Kalinowski J."/>
            <person name="Ruckert C."/>
        </authorList>
    </citation>
    <scope>NUCLEOTIDE SEQUENCE</scope>
    <source>
        <strain evidence="3">CGMCC 1.15388</strain>
    </source>
</reference>
<evidence type="ECO:0000256" key="1">
    <source>
        <dbReference type="ARBA" id="ARBA00008791"/>
    </source>
</evidence>
<sequence>MTGPIIVGVDGSPTAHKAAETAKELAAKLGAPLHVVSAHTEDKIAHTNSGSDQWEVSSADNALYIAEQVVKKLRTPGQKFVPASAHGKPAEALISYADKVGAHMIVVGNQRMRGVTRVLGSVANSVSHNATCDVYIANTYGD</sequence>
<comment type="caution">
    <text evidence="3">The sequence shown here is derived from an EMBL/GenBank/DDBJ whole genome shotgun (WGS) entry which is preliminary data.</text>
</comment>
<dbReference type="PANTHER" id="PTHR46268:SF6">
    <property type="entry name" value="UNIVERSAL STRESS PROTEIN UP12"/>
    <property type="match status" value="1"/>
</dbReference>
<dbReference type="EMBL" id="BMIS01000001">
    <property type="protein sequence ID" value="GGE57356.1"/>
    <property type="molecule type" value="Genomic_DNA"/>
</dbReference>
<evidence type="ECO:0000313" key="3">
    <source>
        <dbReference type="EMBL" id="GGE57356.1"/>
    </source>
</evidence>
<dbReference type="PANTHER" id="PTHR46268">
    <property type="entry name" value="STRESS RESPONSE PROTEIN NHAX"/>
    <property type="match status" value="1"/>
</dbReference>
<dbReference type="InterPro" id="IPR006016">
    <property type="entry name" value="UspA"/>
</dbReference>
<dbReference type="Pfam" id="PF00582">
    <property type="entry name" value="Usp"/>
    <property type="match status" value="1"/>
</dbReference>
<proteinExistence type="inferred from homology"/>
<dbReference type="InterPro" id="IPR014729">
    <property type="entry name" value="Rossmann-like_a/b/a_fold"/>
</dbReference>
<feature type="domain" description="UspA" evidence="2">
    <location>
        <begin position="1"/>
        <end position="136"/>
    </location>
</feature>
<accession>A0A917EKH7</accession>